<evidence type="ECO:0000313" key="5">
    <source>
        <dbReference type="Ensembl" id="ENSCSAVP00000016260.1"/>
    </source>
</evidence>
<feature type="active site" description="Charge relay system" evidence="2">
    <location>
        <position position="381"/>
    </location>
</feature>
<evidence type="ECO:0000313" key="6">
    <source>
        <dbReference type="Proteomes" id="UP000007875"/>
    </source>
</evidence>
<protein>
    <submittedName>
        <fullName evidence="5">Uncharacterized protein</fullName>
    </submittedName>
</protein>
<dbReference type="HOGENOM" id="CLU_029849_4_0_1"/>
<dbReference type="PIRSF" id="PIRSF016521">
    <property type="entry name" value="Acyl-CoA_hydro"/>
    <property type="match status" value="1"/>
</dbReference>
<dbReference type="InterPro" id="IPR042490">
    <property type="entry name" value="Thio_Ohase/BAAT_N"/>
</dbReference>
<reference evidence="5" key="2">
    <citation type="submission" date="2025-08" db="UniProtKB">
        <authorList>
            <consortium name="Ensembl"/>
        </authorList>
    </citation>
    <scope>IDENTIFICATION</scope>
</reference>
<dbReference type="InterPro" id="IPR016662">
    <property type="entry name" value="Acyl-CoA_thioEstase_long-chain"/>
</dbReference>
<dbReference type="InterPro" id="IPR029058">
    <property type="entry name" value="AB_hydrolase_fold"/>
</dbReference>
<feature type="active site" description="Charge relay system" evidence="2">
    <location>
        <position position="347"/>
    </location>
</feature>
<dbReference type="Gene3D" id="3.40.50.1820">
    <property type="entry name" value="alpha/beta hydrolase"/>
    <property type="match status" value="1"/>
</dbReference>
<dbReference type="Proteomes" id="UP000007875">
    <property type="component" value="Unassembled WGS sequence"/>
</dbReference>
<dbReference type="eggNOG" id="ENOG502QQ8Z">
    <property type="taxonomic scope" value="Eukaryota"/>
</dbReference>
<dbReference type="OMA" id="CCADISX"/>
<evidence type="ECO:0000259" key="4">
    <source>
        <dbReference type="Pfam" id="PF08840"/>
    </source>
</evidence>
<evidence type="ECO:0000256" key="1">
    <source>
        <dbReference type="ARBA" id="ARBA00006538"/>
    </source>
</evidence>
<keyword evidence="6" id="KW-1185">Reference proteome</keyword>
<sequence length="439" mass="48700">MSENVKIHVSAADSISDQPITISVSGKSMQRVTLHSHTTIDNGNAFECVAVYQADGKGNIDLHQSESLGGNYTGIEPMGLIWGMKPSPANKKPFARFVKLDVTSPLVVRLRVYEESIFTLERLSSGHVGELASTQMNRWFMAKGTKRIPVTVKIDNNFSLNTKTCSPAVVVLFGGFPGTMEYKAALLSSHGFAAFALAFYGEPGLQPSDDLYSNGFDLDYFNKVFDYLSSVPSVDTRRGFGVCCISFSSFIVLTAAACLNRVSCVIWINGFTQAIMMDLKYRGKKFIQYPEKNINFDALTVGEDGVSRLRGYFPWIDDPFAPDAIVGLSDFYRRKNVSYLFIAGLNDENVASEYWANQAEKLLKMANHPSYKILRYPGAGHLIEPPFAPHNAITAQKGQAIIMNWGGEMIPHCRAQEDSWTEQINFLRENLTGNLISKL</sequence>
<dbReference type="GO" id="GO:0006631">
    <property type="term" value="P:fatty acid metabolic process"/>
    <property type="evidence" value="ECO:0007669"/>
    <property type="project" value="TreeGrafter"/>
</dbReference>
<dbReference type="GeneTree" id="ENSGT01010000222336"/>
<dbReference type="InterPro" id="IPR006862">
    <property type="entry name" value="Thio_Ohase/aa_AcTrfase"/>
</dbReference>
<accession>H2ZF94</accession>
<dbReference type="Pfam" id="PF08840">
    <property type="entry name" value="BAAT_C"/>
    <property type="match status" value="1"/>
</dbReference>
<name>H2ZF94_CIOSA</name>
<dbReference type="InterPro" id="IPR014940">
    <property type="entry name" value="BAAT_C"/>
</dbReference>
<feature type="active site" description="Charge relay system" evidence="2">
    <location>
        <position position="246"/>
    </location>
</feature>
<reference evidence="5" key="3">
    <citation type="submission" date="2025-09" db="UniProtKB">
        <authorList>
            <consortium name="Ensembl"/>
        </authorList>
    </citation>
    <scope>IDENTIFICATION</scope>
</reference>
<dbReference type="Pfam" id="PF04775">
    <property type="entry name" value="Bile_Hydr_Trans"/>
    <property type="match status" value="1"/>
</dbReference>
<dbReference type="SUPFAM" id="SSF53474">
    <property type="entry name" value="alpha/beta-Hydrolases"/>
    <property type="match status" value="1"/>
</dbReference>
<organism evidence="5 6">
    <name type="scientific">Ciona savignyi</name>
    <name type="common">Pacific transparent sea squirt</name>
    <dbReference type="NCBI Taxonomy" id="51511"/>
    <lineage>
        <taxon>Eukaryota</taxon>
        <taxon>Metazoa</taxon>
        <taxon>Chordata</taxon>
        <taxon>Tunicata</taxon>
        <taxon>Ascidiacea</taxon>
        <taxon>Phlebobranchia</taxon>
        <taxon>Cionidae</taxon>
        <taxon>Ciona</taxon>
    </lineage>
</organism>
<evidence type="ECO:0000259" key="3">
    <source>
        <dbReference type="Pfam" id="PF04775"/>
    </source>
</evidence>
<feature type="domain" description="Acyl-CoA thioester hydrolase/bile acid-CoA amino acid N-acetyltransferase" evidence="3">
    <location>
        <begin position="17"/>
        <end position="151"/>
    </location>
</feature>
<dbReference type="PANTHER" id="PTHR10824">
    <property type="entry name" value="ACYL-COENZYME A THIOESTERASE-RELATED"/>
    <property type="match status" value="1"/>
</dbReference>
<dbReference type="GO" id="GO:0047617">
    <property type="term" value="F:fatty acyl-CoA hydrolase activity"/>
    <property type="evidence" value="ECO:0007669"/>
    <property type="project" value="TreeGrafter"/>
</dbReference>
<comment type="similarity">
    <text evidence="1">Belongs to the C/M/P thioester hydrolase family.</text>
</comment>
<feature type="domain" description="BAAT/Acyl-CoA thioester hydrolase C-terminal" evidence="4">
    <location>
        <begin position="217"/>
        <end position="432"/>
    </location>
</feature>
<reference evidence="6" key="1">
    <citation type="submission" date="2003-08" db="EMBL/GenBank/DDBJ databases">
        <authorList>
            <person name="Birren B."/>
            <person name="Nusbaum C."/>
            <person name="Abebe A."/>
            <person name="Abouelleil A."/>
            <person name="Adekoya E."/>
            <person name="Ait-zahra M."/>
            <person name="Allen N."/>
            <person name="Allen T."/>
            <person name="An P."/>
            <person name="Anderson M."/>
            <person name="Anderson S."/>
            <person name="Arachchi H."/>
            <person name="Armbruster J."/>
            <person name="Bachantsang P."/>
            <person name="Baldwin J."/>
            <person name="Barry A."/>
            <person name="Bayul T."/>
            <person name="Blitshsteyn B."/>
            <person name="Bloom T."/>
            <person name="Blye J."/>
            <person name="Boguslavskiy L."/>
            <person name="Borowsky M."/>
            <person name="Boukhgalter B."/>
            <person name="Brunache A."/>
            <person name="Butler J."/>
            <person name="Calixte N."/>
            <person name="Calvo S."/>
            <person name="Camarata J."/>
            <person name="Campo K."/>
            <person name="Chang J."/>
            <person name="Cheshatsang Y."/>
            <person name="Citroen M."/>
            <person name="Collymore A."/>
            <person name="Considine T."/>
            <person name="Cook A."/>
            <person name="Cooke P."/>
            <person name="Corum B."/>
            <person name="Cuomo C."/>
            <person name="David R."/>
            <person name="Dawoe T."/>
            <person name="Degray S."/>
            <person name="Dodge S."/>
            <person name="Dooley K."/>
            <person name="Dorje P."/>
            <person name="Dorjee K."/>
            <person name="Dorris L."/>
            <person name="Duffey N."/>
            <person name="Dupes A."/>
            <person name="Elkins T."/>
            <person name="Engels R."/>
            <person name="Erickson J."/>
            <person name="Farina A."/>
            <person name="Faro S."/>
            <person name="Ferreira P."/>
            <person name="Fischer H."/>
            <person name="Fitzgerald M."/>
            <person name="Foley K."/>
            <person name="Gage D."/>
            <person name="Galagan J."/>
            <person name="Gearin G."/>
            <person name="Gnerre S."/>
            <person name="Gnirke A."/>
            <person name="Goyette A."/>
            <person name="Graham J."/>
            <person name="Grandbois E."/>
            <person name="Gyaltsen K."/>
            <person name="Hafez N."/>
            <person name="Hagopian D."/>
            <person name="Hagos B."/>
            <person name="Hall J."/>
            <person name="Hatcher B."/>
            <person name="Heller A."/>
            <person name="Higgins H."/>
            <person name="Honan T."/>
            <person name="Horn A."/>
            <person name="Houde N."/>
            <person name="Hughes L."/>
            <person name="Hulme W."/>
            <person name="Husby E."/>
            <person name="Iliev I."/>
            <person name="Jaffe D."/>
            <person name="Jones C."/>
            <person name="Kamal M."/>
            <person name="Kamat A."/>
            <person name="Kamvysselis M."/>
            <person name="Karlsson E."/>
            <person name="Kells C."/>
            <person name="Kieu A."/>
            <person name="Kisner P."/>
            <person name="Kodira C."/>
            <person name="Kulbokas E."/>
            <person name="Labutti K."/>
            <person name="Lama D."/>
            <person name="Landers T."/>
            <person name="Leger J."/>
            <person name="Levine S."/>
            <person name="Lewis D."/>
            <person name="Lewis T."/>
            <person name="Lindblad-toh K."/>
            <person name="Liu X."/>
            <person name="Lokyitsang T."/>
            <person name="Lokyitsang Y."/>
            <person name="Lucien O."/>
            <person name="Lui A."/>
            <person name="Ma L.J."/>
            <person name="Mabbitt R."/>
            <person name="Macdonald J."/>
            <person name="Maclean C."/>
            <person name="Major J."/>
            <person name="Manning J."/>
            <person name="Marabella R."/>
            <person name="Maru K."/>
            <person name="Matthews C."/>
            <person name="Mauceli E."/>
            <person name="Mccarthy M."/>
            <person name="Mcdonough S."/>
            <person name="Mcghee T."/>
            <person name="Meldrim J."/>
            <person name="Meneus L."/>
            <person name="Mesirov J."/>
            <person name="Mihalev A."/>
            <person name="Mihova T."/>
            <person name="Mikkelsen T."/>
            <person name="Mlenga V."/>
            <person name="Moru K."/>
            <person name="Mozes J."/>
            <person name="Mulrain L."/>
            <person name="Munson G."/>
            <person name="Naylor J."/>
            <person name="Newes C."/>
            <person name="Nguyen C."/>
            <person name="Nguyen N."/>
            <person name="Nguyen T."/>
            <person name="Nicol R."/>
            <person name="Nielsen C."/>
            <person name="Nizzari M."/>
            <person name="Norbu C."/>
            <person name="Norbu N."/>
            <person name="O'donnell P."/>
            <person name="Okoawo O."/>
            <person name="O'leary S."/>
            <person name="Omotosho B."/>
            <person name="O'neill K."/>
            <person name="Osman S."/>
            <person name="Parker S."/>
            <person name="Perrin D."/>
            <person name="Phunkhang P."/>
            <person name="Piqani B."/>
            <person name="Purcell S."/>
            <person name="Rachupka T."/>
            <person name="Ramasamy U."/>
            <person name="Rameau R."/>
            <person name="Ray V."/>
            <person name="Raymond C."/>
            <person name="Retta R."/>
            <person name="Richardson S."/>
            <person name="Rise C."/>
            <person name="Rodriguez J."/>
            <person name="Rogers J."/>
            <person name="Rogov P."/>
            <person name="Rutman M."/>
            <person name="Schupbach R."/>
            <person name="Seaman C."/>
            <person name="Settipalli S."/>
            <person name="Sharpe T."/>
            <person name="Sheridan J."/>
            <person name="Sherpa N."/>
            <person name="Shi J."/>
            <person name="Smirnov S."/>
            <person name="Smith C."/>
            <person name="Sougnez C."/>
            <person name="Spencer B."/>
            <person name="Stalker J."/>
            <person name="Stange-thomann N."/>
            <person name="Stavropoulos S."/>
            <person name="Stetson K."/>
            <person name="Stone C."/>
            <person name="Stone S."/>
            <person name="Stubbs M."/>
            <person name="Talamas J."/>
            <person name="Tchuinga P."/>
            <person name="Tenzing P."/>
            <person name="Tesfaye S."/>
            <person name="Theodore J."/>
            <person name="Thoulutsang Y."/>
            <person name="Topham K."/>
            <person name="Towey S."/>
            <person name="Tsamla T."/>
            <person name="Tsomo N."/>
            <person name="Vallee D."/>
            <person name="Vassiliev H."/>
            <person name="Venkataraman V."/>
            <person name="Vinson J."/>
            <person name="Vo A."/>
            <person name="Wade C."/>
            <person name="Wang S."/>
            <person name="Wangchuk T."/>
            <person name="Wangdi T."/>
            <person name="Whittaker C."/>
            <person name="Wilkinson J."/>
            <person name="Wu Y."/>
            <person name="Wyman D."/>
            <person name="Yadav S."/>
            <person name="Yang S."/>
            <person name="Yang X."/>
            <person name="Yeager S."/>
            <person name="Yee E."/>
            <person name="Young G."/>
            <person name="Zainoun J."/>
            <person name="Zembeck L."/>
            <person name="Zimmer A."/>
            <person name="Zody M."/>
            <person name="Lander E."/>
        </authorList>
    </citation>
    <scope>NUCLEOTIDE SEQUENCE [LARGE SCALE GENOMIC DNA]</scope>
</reference>
<dbReference type="GO" id="GO:0006637">
    <property type="term" value="P:acyl-CoA metabolic process"/>
    <property type="evidence" value="ECO:0007669"/>
    <property type="project" value="InterPro"/>
</dbReference>
<dbReference type="AlphaFoldDB" id="H2ZF94"/>
<dbReference type="Ensembl" id="ENSCSAVT00000016441.1">
    <property type="protein sequence ID" value="ENSCSAVP00000016260.1"/>
    <property type="gene ID" value="ENSCSAVG00000009567.1"/>
</dbReference>
<dbReference type="InParanoid" id="H2ZF94"/>
<dbReference type="Gene3D" id="2.60.40.2240">
    <property type="entry name" value="Acyl-CoA thioester hydrolase/BAAT N-terminal domain"/>
    <property type="match status" value="1"/>
</dbReference>
<proteinExistence type="inferred from homology"/>
<dbReference type="PANTHER" id="PTHR10824:SF4">
    <property type="entry name" value="ACYL-COENZYME A THIOESTERASE 1-LIKE"/>
    <property type="match status" value="1"/>
</dbReference>
<dbReference type="STRING" id="51511.ENSCSAVP00000016260"/>
<evidence type="ECO:0000256" key="2">
    <source>
        <dbReference type="PIRSR" id="PIRSR016521-1"/>
    </source>
</evidence>